<evidence type="ECO:0000313" key="2">
    <source>
        <dbReference type="EMBL" id="PJE76435.1"/>
    </source>
</evidence>
<feature type="region of interest" description="Disordered" evidence="1">
    <location>
        <begin position="45"/>
        <end position="70"/>
    </location>
</feature>
<reference evidence="3" key="1">
    <citation type="submission" date="2017-09" db="EMBL/GenBank/DDBJ databases">
        <title>Depth-based differentiation of microbial function through sediment-hosted aquifers and enrichment of novel symbionts in the deep terrestrial subsurface.</title>
        <authorList>
            <person name="Probst A.J."/>
            <person name="Ladd B."/>
            <person name="Jarett J.K."/>
            <person name="Geller-Mcgrath D.E."/>
            <person name="Sieber C.M.K."/>
            <person name="Emerson J.B."/>
            <person name="Anantharaman K."/>
            <person name="Thomas B.C."/>
            <person name="Malmstrom R."/>
            <person name="Stieglmeier M."/>
            <person name="Klingl A."/>
            <person name="Woyke T."/>
            <person name="Ryan C.M."/>
            <person name="Banfield J.F."/>
        </authorList>
    </citation>
    <scope>NUCLEOTIDE SEQUENCE [LARGE SCALE GENOMIC DNA]</scope>
</reference>
<name>A0A2M8LGB7_9BACT</name>
<evidence type="ECO:0000256" key="1">
    <source>
        <dbReference type="SAM" id="MobiDB-lite"/>
    </source>
</evidence>
<dbReference type="EMBL" id="PFEU01000019">
    <property type="protein sequence ID" value="PJE76435.1"/>
    <property type="molecule type" value="Genomic_DNA"/>
</dbReference>
<proteinExistence type="predicted"/>
<dbReference type="AlphaFoldDB" id="A0A2M8LGB7"/>
<sequence>MKIPEPLHSYDKATLLVMTDSEHAKPFLLKDRDITPLEEINIDFPPKDNEDWREADTMTPGGIHSAHTEEKLDTEKVRRFSQMLANMLQTLLQDGVYEELILTVPHEHVNEFVEALHNDVRARLTMTIPKLLTKEPLLEILERVQKEA</sequence>
<dbReference type="InterPro" id="IPR041374">
    <property type="entry name" value="BaeRF_family12"/>
</dbReference>
<dbReference type="Pfam" id="PF18856">
    <property type="entry name" value="baeRF_family12"/>
    <property type="match status" value="1"/>
</dbReference>
<dbReference type="Gene3D" id="3.30.420.60">
    <property type="entry name" value="eRF1 domain 2"/>
    <property type="match status" value="1"/>
</dbReference>
<comment type="caution">
    <text evidence="2">The sequence shown here is derived from an EMBL/GenBank/DDBJ whole genome shotgun (WGS) entry which is preliminary data.</text>
</comment>
<evidence type="ECO:0000313" key="3">
    <source>
        <dbReference type="Proteomes" id="UP000231436"/>
    </source>
</evidence>
<protein>
    <recommendedName>
        <fullName evidence="4">Host attachment protein</fullName>
    </recommendedName>
</protein>
<dbReference type="Proteomes" id="UP000231436">
    <property type="component" value="Unassembled WGS sequence"/>
</dbReference>
<accession>A0A2M8LGB7</accession>
<dbReference type="InterPro" id="IPR042226">
    <property type="entry name" value="eFR1_2_sf"/>
</dbReference>
<evidence type="ECO:0008006" key="4">
    <source>
        <dbReference type="Google" id="ProtNLM"/>
    </source>
</evidence>
<organism evidence="2 3">
    <name type="scientific">Candidatus Uhrbacteria bacterium CG10_big_fil_rev_8_21_14_0_10_48_16</name>
    <dbReference type="NCBI Taxonomy" id="1975038"/>
    <lineage>
        <taxon>Bacteria</taxon>
        <taxon>Candidatus Uhriibacteriota</taxon>
    </lineage>
</organism>
<feature type="compositionally biased region" description="Basic and acidic residues" evidence="1">
    <location>
        <begin position="45"/>
        <end position="56"/>
    </location>
</feature>
<gene>
    <name evidence="2" type="ORF">COV05_04495</name>
</gene>